<proteinExistence type="predicted"/>
<organism evidence="1 2">
    <name type="scientific">Gossypium arboreum</name>
    <name type="common">Tree cotton</name>
    <name type="synonym">Gossypium nanking</name>
    <dbReference type="NCBI Taxonomy" id="29729"/>
    <lineage>
        <taxon>Eukaryota</taxon>
        <taxon>Viridiplantae</taxon>
        <taxon>Streptophyta</taxon>
        <taxon>Embryophyta</taxon>
        <taxon>Tracheophyta</taxon>
        <taxon>Spermatophyta</taxon>
        <taxon>Magnoliopsida</taxon>
        <taxon>eudicotyledons</taxon>
        <taxon>Gunneridae</taxon>
        <taxon>Pentapetalae</taxon>
        <taxon>rosids</taxon>
        <taxon>malvids</taxon>
        <taxon>Malvales</taxon>
        <taxon>Malvaceae</taxon>
        <taxon>Malvoideae</taxon>
        <taxon>Gossypium</taxon>
    </lineage>
</organism>
<sequence>MEDSGGYERKSSEEISLLAEELIQLSVKRSMVVPSVKPTLICSDQIRLISSLFWIKIGLCFPEFDKKYLLHAIGSTFGGVIRMGYGLNDCLVIGLAEKNKVRDDPPYTIALKAESNLVGKESLKFNALAKKLGSQCSYTGSLDQEFSGTGKFAKPITSQGTTQCGMQLASWEAGLKD</sequence>
<evidence type="ECO:0000313" key="1">
    <source>
        <dbReference type="EMBL" id="KAK5838902.1"/>
    </source>
</evidence>
<dbReference type="EMBL" id="JARKNE010000003">
    <property type="protein sequence ID" value="KAK5838902.1"/>
    <property type="molecule type" value="Genomic_DNA"/>
</dbReference>
<protein>
    <submittedName>
        <fullName evidence="1">Uncharacterized protein</fullName>
    </submittedName>
</protein>
<reference evidence="1 2" key="1">
    <citation type="submission" date="2023-03" db="EMBL/GenBank/DDBJ databases">
        <title>WGS of Gossypium arboreum.</title>
        <authorList>
            <person name="Yu D."/>
        </authorList>
    </citation>
    <scope>NUCLEOTIDE SEQUENCE [LARGE SCALE GENOMIC DNA]</scope>
    <source>
        <tissue evidence="1">Leaf</tissue>
    </source>
</reference>
<gene>
    <name evidence="1" type="ORF">PVK06_007648</name>
</gene>
<comment type="caution">
    <text evidence="1">The sequence shown here is derived from an EMBL/GenBank/DDBJ whole genome shotgun (WGS) entry which is preliminary data.</text>
</comment>
<evidence type="ECO:0000313" key="2">
    <source>
        <dbReference type="Proteomes" id="UP001358586"/>
    </source>
</evidence>
<accession>A0ABR0QHX2</accession>
<name>A0ABR0QHX2_GOSAR</name>
<keyword evidence="2" id="KW-1185">Reference proteome</keyword>
<dbReference type="Proteomes" id="UP001358586">
    <property type="component" value="Chromosome 3"/>
</dbReference>